<reference evidence="1" key="2">
    <citation type="journal article" date="2021" name="PeerJ">
        <title>Extensive microbial diversity within the chicken gut microbiome revealed by metagenomics and culture.</title>
        <authorList>
            <person name="Gilroy R."/>
            <person name="Ravi A."/>
            <person name="Getino M."/>
            <person name="Pursley I."/>
            <person name="Horton D.L."/>
            <person name="Alikhan N.F."/>
            <person name="Baker D."/>
            <person name="Gharbi K."/>
            <person name="Hall N."/>
            <person name="Watson M."/>
            <person name="Adriaenssens E.M."/>
            <person name="Foster-Nyarko E."/>
            <person name="Jarju S."/>
            <person name="Secka A."/>
            <person name="Antonio M."/>
            <person name="Oren A."/>
            <person name="Chaudhuri R.R."/>
            <person name="La Ragione R."/>
            <person name="Hildebrand F."/>
            <person name="Pallen M.J."/>
        </authorList>
    </citation>
    <scope>NUCLEOTIDE SEQUENCE</scope>
    <source>
        <strain evidence="1">17213</strain>
    </source>
</reference>
<gene>
    <name evidence="1" type="ORF">IAB19_05110</name>
</gene>
<dbReference type="SUPFAM" id="SSF54427">
    <property type="entry name" value="NTF2-like"/>
    <property type="match status" value="1"/>
</dbReference>
<dbReference type="InterPro" id="IPR032710">
    <property type="entry name" value="NTF2-like_dom_sf"/>
</dbReference>
<dbReference type="Proteomes" id="UP000823631">
    <property type="component" value="Unassembled WGS sequence"/>
</dbReference>
<dbReference type="Gene3D" id="3.10.450.50">
    <property type="match status" value="1"/>
</dbReference>
<evidence type="ECO:0000313" key="1">
    <source>
        <dbReference type="EMBL" id="MBO8415739.1"/>
    </source>
</evidence>
<protein>
    <submittedName>
        <fullName evidence="1">Nuclear transport factor 2 family protein</fullName>
    </submittedName>
</protein>
<accession>A0A9D9DC74</accession>
<dbReference type="InterPro" id="IPR039437">
    <property type="entry name" value="FrzH/put_lumazine-bd"/>
</dbReference>
<dbReference type="AlphaFoldDB" id="A0A9D9DC74"/>
<comment type="caution">
    <text evidence="1">The sequence shown here is derived from an EMBL/GenBank/DDBJ whole genome shotgun (WGS) entry which is preliminary data.</text>
</comment>
<organism evidence="1 2">
    <name type="scientific">Candidatus Avisuccinivibrio stercorigallinarum</name>
    <dbReference type="NCBI Taxonomy" id="2840704"/>
    <lineage>
        <taxon>Bacteria</taxon>
        <taxon>Pseudomonadati</taxon>
        <taxon>Pseudomonadota</taxon>
        <taxon>Gammaproteobacteria</taxon>
        <taxon>Aeromonadales</taxon>
        <taxon>Succinivibrionaceae</taxon>
        <taxon>Succinivibrionaceae incertae sedis</taxon>
        <taxon>Candidatus Avisuccinivibrio</taxon>
    </lineage>
</organism>
<dbReference type="EMBL" id="JADINH010000109">
    <property type="protein sequence ID" value="MBO8415739.1"/>
    <property type="molecule type" value="Genomic_DNA"/>
</dbReference>
<proteinExistence type="predicted"/>
<sequence length="112" mass="12268">MNAATLQDYAEIMQTLTIYLEGGNVSGEAMKPAFHANAIVNAGPASALFEGVDKAGPCDAKGRIDILDVVNDIACARVVLENWHGMNFVDFHQLMKIDGRWQIVSKIYTEIK</sequence>
<name>A0A9D9DC74_9GAMM</name>
<evidence type="ECO:0000313" key="2">
    <source>
        <dbReference type="Proteomes" id="UP000823631"/>
    </source>
</evidence>
<reference evidence="1" key="1">
    <citation type="submission" date="2020-10" db="EMBL/GenBank/DDBJ databases">
        <authorList>
            <person name="Gilroy R."/>
        </authorList>
    </citation>
    <scope>NUCLEOTIDE SEQUENCE</scope>
    <source>
        <strain evidence="1">17213</strain>
    </source>
</reference>
<dbReference type="Pfam" id="PF12893">
    <property type="entry name" value="Lumazine_bd_2"/>
    <property type="match status" value="1"/>
</dbReference>